<evidence type="ECO:0000256" key="5">
    <source>
        <dbReference type="ARBA" id="ARBA00022917"/>
    </source>
</evidence>
<dbReference type="Proteomes" id="UP001314263">
    <property type="component" value="Unassembled WGS sequence"/>
</dbReference>
<gene>
    <name evidence="9" type="ORF">CVIRNUC_004787</name>
</gene>
<dbReference type="FunFam" id="2.40.50.140:FF:000047">
    <property type="entry name" value="tyrosine--tRNA ligase, cytoplasmic isoform X2"/>
    <property type="match status" value="1"/>
</dbReference>
<dbReference type="EMBL" id="CAUYUE010000005">
    <property type="protein sequence ID" value="CAK0779490.1"/>
    <property type="molecule type" value="Genomic_DNA"/>
</dbReference>
<dbReference type="GO" id="GO:0005737">
    <property type="term" value="C:cytoplasm"/>
    <property type="evidence" value="ECO:0007669"/>
    <property type="project" value="UniProtKB-SubCell"/>
</dbReference>
<evidence type="ECO:0000313" key="10">
    <source>
        <dbReference type="Proteomes" id="UP001314263"/>
    </source>
</evidence>
<reference evidence="9 10" key="1">
    <citation type="submission" date="2023-10" db="EMBL/GenBank/DDBJ databases">
        <authorList>
            <person name="Maclean D."/>
            <person name="Macfadyen A."/>
        </authorList>
    </citation>
    <scope>NUCLEOTIDE SEQUENCE [LARGE SCALE GENOMIC DNA]</scope>
</reference>
<accession>A0AAV1I4C6</accession>
<dbReference type="AlphaFoldDB" id="A0AAV1I4C6"/>
<evidence type="ECO:0000256" key="4">
    <source>
        <dbReference type="ARBA" id="ARBA00022884"/>
    </source>
</evidence>
<protein>
    <recommendedName>
        <fullName evidence="8">tRNA-binding domain-containing protein</fullName>
    </recommendedName>
</protein>
<name>A0AAV1I4C6_9CHLO</name>
<dbReference type="GO" id="GO:0006412">
    <property type="term" value="P:translation"/>
    <property type="evidence" value="ECO:0007669"/>
    <property type="project" value="UniProtKB-KW"/>
</dbReference>
<feature type="compositionally biased region" description="Polar residues" evidence="7">
    <location>
        <begin position="1"/>
        <end position="11"/>
    </location>
</feature>
<dbReference type="PANTHER" id="PTHR11586">
    <property type="entry name" value="TRNA-AMINOACYLATION COFACTOR ARC1 FAMILY MEMBER"/>
    <property type="match status" value="1"/>
</dbReference>
<evidence type="ECO:0000259" key="8">
    <source>
        <dbReference type="PROSITE" id="PS50886"/>
    </source>
</evidence>
<dbReference type="PANTHER" id="PTHR11586:SF33">
    <property type="entry name" value="AMINOACYL TRNA SYNTHASE COMPLEX-INTERACTING MULTIFUNCTIONAL PROTEIN 1"/>
    <property type="match status" value="1"/>
</dbReference>
<organism evidence="9 10">
    <name type="scientific">Coccomyxa viridis</name>
    <dbReference type="NCBI Taxonomy" id="1274662"/>
    <lineage>
        <taxon>Eukaryota</taxon>
        <taxon>Viridiplantae</taxon>
        <taxon>Chlorophyta</taxon>
        <taxon>core chlorophytes</taxon>
        <taxon>Trebouxiophyceae</taxon>
        <taxon>Trebouxiophyceae incertae sedis</taxon>
        <taxon>Coccomyxaceae</taxon>
        <taxon>Coccomyxa</taxon>
    </lineage>
</organism>
<dbReference type="InterPro" id="IPR051270">
    <property type="entry name" value="Tyrosine-tRNA_ligase_regulator"/>
</dbReference>
<keyword evidence="4 6" id="KW-0694">RNA-binding</keyword>
<keyword evidence="5" id="KW-0648">Protein biosynthesis</keyword>
<sequence length="199" mass="21368">MARPICSSTTAAGAHLSDGPTKQKPPKPQPAKKEIIATVDMLDIRVGQIVSVSRHPDADALYVEEIDIGEEQPRQIVSGLVKFVPEEQMRGRTVLVLANLKPAKLRGIVSSGMVLCASNEAHDEVEPVLVPEGVAVGERVTFEGFDGPPETVLNPKKKLWEKIAPDLRINPEGVAVYKGIPFMTSSGAITSSLQNARVS</sequence>
<keyword evidence="3 6" id="KW-0820">tRNA-binding</keyword>
<dbReference type="InterPro" id="IPR002547">
    <property type="entry name" value="tRNA-bd_dom"/>
</dbReference>
<proteinExistence type="predicted"/>
<evidence type="ECO:0000313" key="9">
    <source>
        <dbReference type="EMBL" id="CAK0779490.1"/>
    </source>
</evidence>
<evidence type="ECO:0000256" key="7">
    <source>
        <dbReference type="SAM" id="MobiDB-lite"/>
    </source>
</evidence>
<feature type="region of interest" description="Disordered" evidence="7">
    <location>
        <begin position="1"/>
        <end position="30"/>
    </location>
</feature>
<dbReference type="GO" id="GO:0000049">
    <property type="term" value="F:tRNA binding"/>
    <property type="evidence" value="ECO:0007669"/>
    <property type="project" value="UniProtKB-UniRule"/>
</dbReference>
<dbReference type="InterPro" id="IPR012340">
    <property type="entry name" value="NA-bd_OB-fold"/>
</dbReference>
<dbReference type="PROSITE" id="PS50886">
    <property type="entry name" value="TRBD"/>
    <property type="match status" value="1"/>
</dbReference>
<dbReference type="SUPFAM" id="SSF50249">
    <property type="entry name" value="Nucleic acid-binding proteins"/>
    <property type="match status" value="1"/>
</dbReference>
<dbReference type="Pfam" id="PF01588">
    <property type="entry name" value="tRNA_bind"/>
    <property type="match status" value="1"/>
</dbReference>
<evidence type="ECO:0000256" key="2">
    <source>
        <dbReference type="ARBA" id="ARBA00022490"/>
    </source>
</evidence>
<dbReference type="Gene3D" id="2.40.50.140">
    <property type="entry name" value="Nucleic acid-binding proteins"/>
    <property type="match status" value="1"/>
</dbReference>
<comment type="caution">
    <text evidence="9">The sequence shown here is derived from an EMBL/GenBank/DDBJ whole genome shotgun (WGS) entry which is preliminary data.</text>
</comment>
<dbReference type="CDD" id="cd02799">
    <property type="entry name" value="tRNA_bind_EMAP-II_like"/>
    <property type="match status" value="1"/>
</dbReference>
<evidence type="ECO:0000256" key="1">
    <source>
        <dbReference type="ARBA" id="ARBA00004496"/>
    </source>
</evidence>
<evidence type="ECO:0000256" key="6">
    <source>
        <dbReference type="PROSITE-ProRule" id="PRU00209"/>
    </source>
</evidence>
<feature type="domain" description="TRNA-binding" evidence="8">
    <location>
        <begin position="38"/>
        <end position="141"/>
    </location>
</feature>
<evidence type="ECO:0000256" key="3">
    <source>
        <dbReference type="ARBA" id="ARBA00022555"/>
    </source>
</evidence>
<keyword evidence="10" id="KW-1185">Reference proteome</keyword>
<comment type="subcellular location">
    <subcellularLocation>
        <location evidence="1">Cytoplasm</location>
    </subcellularLocation>
</comment>
<keyword evidence="2" id="KW-0963">Cytoplasm</keyword>